<keyword evidence="3" id="KW-1185">Reference proteome</keyword>
<proteinExistence type="predicted"/>
<sequence>MGRPRKRKLNEAEERATRTDPGLEMDSVPVFSDNAGGYDNTGAYTEPYFATDTAVLPQGLPPNTKSDEGRAIWSFGEMKIPTGPPIQFGQIDFGDNDIEHLASPDNIIPTDATPTLSTEHSTVTSDSDNSFSQNVSCSCLASMYLALASLQQLPSDIKTALYTVRSACSTAQRSVWCLQCGSVMLNEKTPPIESFQNTMLLGTILPVIANGYRKLLEMIDNHTKAATAAGQTMAFELNDYGGIGYDSNDSSWQTGCSQDICSNRSMQPAEWRSTVRALLRMDIYGHEQGGFKCKGLRDIVDEMETRQQTRHLLLDAHIASGTSDWGRHEVFKGGHFGSGQDSPKLCLGEKTATCLEIIKIAKYAIDHLVIA</sequence>
<protein>
    <submittedName>
        <fullName evidence="2">Uncharacterized protein</fullName>
    </submittedName>
</protein>
<accession>A0A3D8SHF5</accession>
<name>A0A3D8SHF5_9HELO</name>
<feature type="region of interest" description="Disordered" evidence="1">
    <location>
        <begin position="1"/>
        <end position="29"/>
    </location>
</feature>
<feature type="compositionally biased region" description="Basic and acidic residues" evidence="1">
    <location>
        <begin position="9"/>
        <end position="18"/>
    </location>
</feature>
<dbReference type="AlphaFoldDB" id="A0A3D8SHF5"/>
<evidence type="ECO:0000256" key="1">
    <source>
        <dbReference type="SAM" id="MobiDB-lite"/>
    </source>
</evidence>
<gene>
    <name evidence="2" type="ORF">BP5796_04104</name>
</gene>
<dbReference type="EMBL" id="PDLN01000005">
    <property type="protein sequence ID" value="RDW85779.1"/>
    <property type="molecule type" value="Genomic_DNA"/>
</dbReference>
<organism evidence="2 3">
    <name type="scientific">Coleophoma crateriformis</name>
    <dbReference type="NCBI Taxonomy" id="565419"/>
    <lineage>
        <taxon>Eukaryota</taxon>
        <taxon>Fungi</taxon>
        <taxon>Dikarya</taxon>
        <taxon>Ascomycota</taxon>
        <taxon>Pezizomycotina</taxon>
        <taxon>Leotiomycetes</taxon>
        <taxon>Helotiales</taxon>
        <taxon>Dermateaceae</taxon>
        <taxon>Coleophoma</taxon>
    </lineage>
</organism>
<dbReference type="OrthoDB" id="3498215at2759"/>
<reference evidence="2 3" key="1">
    <citation type="journal article" date="2018" name="IMA Fungus">
        <title>IMA Genome-F 9: Draft genome sequence of Annulohypoxylon stygium, Aspergillus mulundensis, Berkeleyomyces basicola (syn. Thielaviopsis basicola), Ceratocystis smalleyi, two Cercospora beticola strains, Coleophoma cylindrospora, Fusarium fracticaudum, Phialophora cf. hyalina, and Morchella septimelata.</title>
        <authorList>
            <person name="Wingfield B.D."/>
            <person name="Bills G.F."/>
            <person name="Dong Y."/>
            <person name="Huang W."/>
            <person name="Nel W.J."/>
            <person name="Swalarsk-Parry B.S."/>
            <person name="Vaghefi N."/>
            <person name="Wilken P.M."/>
            <person name="An Z."/>
            <person name="de Beer Z.W."/>
            <person name="De Vos L."/>
            <person name="Chen L."/>
            <person name="Duong T.A."/>
            <person name="Gao Y."/>
            <person name="Hammerbacher A."/>
            <person name="Kikkert J.R."/>
            <person name="Li Y."/>
            <person name="Li H."/>
            <person name="Li K."/>
            <person name="Li Q."/>
            <person name="Liu X."/>
            <person name="Ma X."/>
            <person name="Naidoo K."/>
            <person name="Pethybridge S.J."/>
            <person name="Sun J."/>
            <person name="Steenkamp E.T."/>
            <person name="van der Nest M.A."/>
            <person name="van Wyk S."/>
            <person name="Wingfield M.J."/>
            <person name="Xiong C."/>
            <person name="Yue Q."/>
            <person name="Zhang X."/>
        </authorList>
    </citation>
    <scope>NUCLEOTIDE SEQUENCE [LARGE SCALE GENOMIC DNA]</scope>
    <source>
        <strain evidence="2 3">BP5796</strain>
    </source>
</reference>
<evidence type="ECO:0000313" key="3">
    <source>
        <dbReference type="Proteomes" id="UP000256328"/>
    </source>
</evidence>
<comment type="caution">
    <text evidence="2">The sequence shown here is derived from an EMBL/GenBank/DDBJ whole genome shotgun (WGS) entry which is preliminary data.</text>
</comment>
<dbReference type="Proteomes" id="UP000256328">
    <property type="component" value="Unassembled WGS sequence"/>
</dbReference>
<evidence type="ECO:0000313" key="2">
    <source>
        <dbReference type="EMBL" id="RDW85779.1"/>
    </source>
</evidence>